<evidence type="ECO:0000313" key="3">
    <source>
        <dbReference type="Proteomes" id="UP000250245"/>
    </source>
</evidence>
<gene>
    <name evidence="1" type="ORF">HHJ67_05530</name>
    <name evidence="2" type="ORF">NCTC11820_01667</name>
</gene>
<proteinExistence type="predicted"/>
<dbReference type="GeneID" id="55565061"/>
<protein>
    <submittedName>
        <fullName evidence="1">DUF501 domain-containing protein</fullName>
    </submittedName>
    <submittedName>
        <fullName evidence="2">Protein of uncharacterized function (DUF501)</fullName>
    </submittedName>
</protein>
<evidence type="ECO:0000313" key="2">
    <source>
        <dbReference type="EMBL" id="SQB65597.1"/>
    </source>
</evidence>
<dbReference type="PANTHER" id="PTHR37163">
    <property type="entry name" value="CONSERVED PROTEIN"/>
    <property type="match status" value="1"/>
</dbReference>
<dbReference type="OMA" id="IAHRCPC"/>
<dbReference type="Proteomes" id="UP000250245">
    <property type="component" value="Unassembled WGS sequence"/>
</dbReference>
<evidence type="ECO:0000313" key="4">
    <source>
        <dbReference type="Proteomes" id="UP000553981"/>
    </source>
</evidence>
<reference evidence="1 4" key="2">
    <citation type="submission" date="2020-04" db="EMBL/GenBank/DDBJ databases">
        <title>Antimicrobial susceptibility and clonality of vaginal-derived multi-drug resistant Mobiluncus isolates in China.</title>
        <authorList>
            <person name="Zhang X."/>
        </authorList>
    </citation>
    <scope>NUCLEOTIDE SEQUENCE [LARGE SCALE GENOMIC DNA]</scope>
    <source>
        <strain evidence="1 4">19</strain>
    </source>
</reference>
<dbReference type="AlphaFoldDB" id="A0A2X2YPI3"/>
<reference evidence="2 3" key="1">
    <citation type="submission" date="2018-06" db="EMBL/GenBank/DDBJ databases">
        <authorList>
            <consortium name="Pathogen Informatics"/>
            <person name="Doyle S."/>
        </authorList>
    </citation>
    <scope>NUCLEOTIDE SEQUENCE [LARGE SCALE GENOMIC DNA]</scope>
    <source>
        <strain evidence="2 3">NCTC11820</strain>
    </source>
</reference>
<sequence length="190" mass="19980">MITPASPQDLRIIAAQLGRVPRGVIGVAARCGGDAAGHPAVIASAPRLPGGEPFPTFYYLTCPAAVAAASHLEANGVMREAEALLETNPQIAAAYTRAHELYIRQRTQAGEAAGIGEVAEIAGVSAGGMPNRVKCFHALLGHSLAAGRGVNPIGDWVLDRLEQLPASNPHRWTPTTCAWKFDETVGEENR</sequence>
<dbReference type="Proteomes" id="UP000553981">
    <property type="component" value="Unassembled WGS sequence"/>
</dbReference>
<dbReference type="EMBL" id="UASJ01000001">
    <property type="protein sequence ID" value="SQB65597.1"/>
    <property type="molecule type" value="Genomic_DNA"/>
</dbReference>
<dbReference type="PANTHER" id="PTHR37163:SF1">
    <property type="entry name" value="DUF501 DOMAIN-CONTAINING PROTEIN"/>
    <property type="match status" value="1"/>
</dbReference>
<dbReference type="InterPro" id="IPR007511">
    <property type="entry name" value="DUF501"/>
</dbReference>
<dbReference type="EMBL" id="JABCUI010000002">
    <property type="protein sequence ID" value="NMW87211.1"/>
    <property type="molecule type" value="Genomic_DNA"/>
</dbReference>
<dbReference type="RefSeq" id="WP_004007515.1">
    <property type="nucleotide sequence ID" value="NZ_CP068112.1"/>
</dbReference>
<evidence type="ECO:0000313" key="1">
    <source>
        <dbReference type="EMBL" id="NMW87211.1"/>
    </source>
</evidence>
<dbReference type="Pfam" id="PF04417">
    <property type="entry name" value="DUF501"/>
    <property type="match status" value="1"/>
</dbReference>
<organism evidence="2 3">
    <name type="scientific">Mobiluncus curtisii</name>
    <dbReference type="NCBI Taxonomy" id="2051"/>
    <lineage>
        <taxon>Bacteria</taxon>
        <taxon>Bacillati</taxon>
        <taxon>Actinomycetota</taxon>
        <taxon>Actinomycetes</taxon>
        <taxon>Actinomycetales</taxon>
        <taxon>Actinomycetaceae</taxon>
        <taxon>Mobiluncus</taxon>
    </lineage>
</organism>
<name>A0A2X2YPI3_9ACTO</name>
<accession>A0A2X2YPI3</accession>